<gene>
    <name evidence="2" type="ORF">CLV58_12540</name>
</gene>
<evidence type="ECO:0000313" key="3">
    <source>
        <dbReference type="Proteomes" id="UP000238375"/>
    </source>
</evidence>
<dbReference type="Proteomes" id="UP000238375">
    <property type="component" value="Unassembled WGS sequence"/>
</dbReference>
<dbReference type="EMBL" id="PVTE01000025">
    <property type="protein sequence ID" value="PRY29778.1"/>
    <property type="molecule type" value="Genomic_DNA"/>
</dbReference>
<protein>
    <submittedName>
        <fullName evidence="2">Uncharacterized protein</fullName>
    </submittedName>
</protein>
<keyword evidence="1" id="KW-0472">Membrane</keyword>
<keyword evidence="1" id="KW-0812">Transmembrane</keyword>
<evidence type="ECO:0000256" key="1">
    <source>
        <dbReference type="SAM" id="Phobius"/>
    </source>
</evidence>
<dbReference type="RefSeq" id="WP_106140060.1">
    <property type="nucleotide sequence ID" value="NZ_PVTE01000025.1"/>
</dbReference>
<comment type="caution">
    <text evidence="2">The sequence shown here is derived from an EMBL/GenBank/DDBJ whole genome shotgun (WGS) entry which is preliminary data.</text>
</comment>
<keyword evidence="3" id="KW-1185">Reference proteome</keyword>
<organism evidence="2 3">
    <name type="scientific">Spirosoma oryzae</name>
    <dbReference type="NCBI Taxonomy" id="1469603"/>
    <lineage>
        <taxon>Bacteria</taxon>
        <taxon>Pseudomonadati</taxon>
        <taxon>Bacteroidota</taxon>
        <taxon>Cytophagia</taxon>
        <taxon>Cytophagales</taxon>
        <taxon>Cytophagaceae</taxon>
        <taxon>Spirosoma</taxon>
    </lineage>
</organism>
<keyword evidence="1" id="KW-1133">Transmembrane helix</keyword>
<feature type="transmembrane region" description="Helical" evidence="1">
    <location>
        <begin position="25"/>
        <end position="50"/>
    </location>
</feature>
<accession>A0A2T0S8M0</accession>
<sequence>MEKETTVSKWRIAFRWAVVIAGTPLWLSLMVGMQCILGAISMPLGFIAGIENMIKYWATGKKEYLSEAKDGFIAIVIPSGFILFGLIRFIKTGTFDDE</sequence>
<feature type="transmembrane region" description="Helical" evidence="1">
    <location>
        <begin position="71"/>
        <end position="90"/>
    </location>
</feature>
<dbReference type="AlphaFoldDB" id="A0A2T0S8M0"/>
<proteinExistence type="predicted"/>
<evidence type="ECO:0000313" key="2">
    <source>
        <dbReference type="EMBL" id="PRY29778.1"/>
    </source>
</evidence>
<name>A0A2T0S8M0_9BACT</name>
<reference evidence="2 3" key="1">
    <citation type="submission" date="2018-03" db="EMBL/GenBank/DDBJ databases">
        <title>Genomic Encyclopedia of Archaeal and Bacterial Type Strains, Phase II (KMG-II): from individual species to whole genera.</title>
        <authorList>
            <person name="Goeker M."/>
        </authorList>
    </citation>
    <scope>NUCLEOTIDE SEQUENCE [LARGE SCALE GENOMIC DNA]</scope>
    <source>
        <strain evidence="2 3">DSM 28354</strain>
    </source>
</reference>